<accession>C5E8V8</accession>
<evidence type="ECO:0000313" key="1">
    <source>
        <dbReference type="EMBL" id="EEQ54452.1"/>
    </source>
</evidence>
<dbReference type="EMBL" id="DS990238">
    <property type="protein sequence ID" value="EEQ54452.1"/>
    <property type="molecule type" value="Genomic_DNA"/>
</dbReference>
<reference evidence="1" key="1">
    <citation type="submission" date="2008-08" db="EMBL/GenBank/DDBJ databases">
        <title>Annotation of Bifidobacterium longum subsp. infantis CCUG 52486.</title>
        <authorList>
            <consortium name="The Broad Institute Genome Sequencing Platform"/>
            <person name="Gougoulias C."/>
            <person name="Tuohy K.M."/>
            <person name="Gibson G.R."/>
            <person name="Ward D."/>
            <person name="Mehta T."/>
            <person name="Young S."/>
            <person name="Jaffe D."/>
            <person name="Gnerre S."/>
            <person name="Berlin A."/>
            <person name="Heiman D."/>
            <person name="Hepburn T."/>
            <person name="Shea T."/>
            <person name="Sykes S."/>
            <person name="Alvarado L."/>
            <person name="Kodira C."/>
            <person name="Borodovsky M."/>
            <person name="Lander E."/>
            <person name="Galagan J."/>
            <person name="Nusbaum C."/>
            <person name="Birren B."/>
        </authorList>
    </citation>
    <scope>NUCLEOTIDE SEQUENCE [LARGE SCALE GENOMIC DNA]</scope>
    <source>
        <strain evidence="1">CCUG 52486</strain>
    </source>
</reference>
<name>C5E8V8_BIFLI</name>
<sequence length="69" mass="7178">MPQIQQKAPEGASCQRFRIESLLGIGETLTSRDDFLFGMQLRTACGRLNAGSAAVASSHAAAGKPTGLS</sequence>
<protein>
    <submittedName>
        <fullName evidence="1">Uncharacterized protein</fullName>
    </submittedName>
</protein>
<dbReference type="Proteomes" id="UP000005084">
    <property type="component" value="Unassembled WGS sequence"/>
</dbReference>
<dbReference type="AlphaFoldDB" id="C5E8V8"/>
<gene>
    <name evidence="1" type="ORF">BLIG_00402</name>
</gene>
<proteinExistence type="predicted"/>
<organism evidence="1">
    <name type="scientific">Bifidobacterium longum subsp. infantis CCUG 52486</name>
    <dbReference type="NCBI Taxonomy" id="537937"/>
    <lineage>
        <taxon>Bacteria</taxon>
        <taxon>Bacillati</taxon>
        <taxon>Actinomycetota</taxon>
        <taxon>Actinomycetes</taxon>
        <taxon>Bifidobacteriales</taxon>
        <taxon>Bifidobacteriaceae</taxon>
        <taxon>Bifidobacterium</taxon>
    </lineage>
</organism>
<dbReference type="HOGENOM" id="CLU_2767588_0_0_11"/>